<protein>
    <submittedName>
        <fullName evidence="3">Ganglioside-induced differentiation-associated protein 2</fullName>
    </submittedName>
</protein>
<dbReference type="AlphaFoldDB" id="A0A6P5EK17"/>
<dbReference type="Gene3D" id="3.40.525.10">
    <property type="entry name" value="CRAL-TRIO lipid binding domain"/>
    <property type="match status" value="1"/>
</dbReference>
<dbReference type="RefSeq" id="XP_020083744.1">
    <property type="nucleotide sequence ID" value="XM_020228155.1"/>
</dbReference>
<feature type="domain" description="CRAL-TRIO" evidence="1">
    <location>
        <begin position="29"/>
        <end position="184"/>
    </location>
</feature>
<gene>
    <name evidence="3" type="primary">LOC109707081</name>
</gene>
<keyword evidence="2" id="KW-1185">Reference proteome</keyword>
<evidence type="ECO:0000313" key="3">
    <source>
        <dbReference type="RefSeq" id="XP_020083744.1"/>
    </source>
</evidence>
<dbReference type="Pfam" id="PF13716">
    <property type="entry name" value="CRAL_TRIO_2"/>
    <property type="match status" value="1"/>
</dbReference>
<proteinExistence type="predicted"/>
<dbReference type="Gramene" id="Aco011975.1.mrna1">
    <property type="protein sequence ID" value="Aco011975.1.mrna1"/>
    <property type="gene ID" value="Aco011975.1.path1"/>
</dbReference>
<dbReference type="PANTHER" id="PTHR48411:SF1">
    <property type="entry name" value="OS01G0948300 PROTEIN"/>
    <property type="match status" value="1"/>
</dbReference>
<dbReference type="Proteomes" id="UP000515123">
    <property type="component" value="Linkage group 3"/>
</dbReference>
<dbReference type="OrthoDB" id="365077at2759"/>
<dbReference type="GeneID" id="109707081"/>
<name>A0A6P5EK17_ANACO</name>
<dbReference type="InterPro" id="IPR001251">
    <property type="entry name" value="CRAL-TRIO_dom"/>
</dbReference>
<dbReference type="SMART" id="SM00516">
    <property type="entry name" value="SEC14"/>
    <property type="match status" value="1"/>
</dbReference>
<organism evidence="2 3">
    <name type="scientific">Ananas comosus</name>
    <name type="common">Pineapple</name>
    <name type="synonym">Ananas ananas</name>
    <dbReference type="NCBI Taxonomy" id="4615"/>
    <lineage>
        <taxon>Eukaryota</taxon>
        <taxon>Viridiplantae</taxon>
        <taxon>Streptophyta</taxon>
        <taxon>Embryophyta</taxon>
        <taxon>Tracheophyta</taxon>
        <taxon>Spermatophyta</taxon>
        <taxon>Magnoliopsida</taxon>
        <taxon>Liliopsida</taxon>
        <taxon>Poales</taxon>
        <taxon>Bromeliaceae</taxon>
        <taxon>Bromelioideae</taxon>
        <taxon>Ananas</taxon>
    </lineage>
</organism>
<reference evidence="2" key="1">
    <citation type="journal article" date="2015" name="Nat. Genet.">
        <title>The pineapple genome and the evolution of CAM photosynthesis.</title>
        <authorList>
            <person name="Ming R."/>
            <person name="VanBuren R."/>
            <person name="Wai C.M."/>
            <person name="Tang H."/>
            <person name="Schatz M.C."/>
            <person name="Bowers J.E."/>
            <person name="Lyons E."/>
            <person name="Wang M.L."/>
            <person name="Chen J."/>
            <person name="Biggers E."/>
            <person name="Zhang J."/>
            <person name="Huang L."/>
            <person name="Zhang L."/>
            <person name="Miao W."/>
            <person name="Zhang J."/>
            <person name="Ye Z."/>
            <person name="Miao C."/>
            <person name="Lin Z."/>
            <person name="Wang H."/>
            <person name="Zhou H."/>
            <person name="Yim W.C."/>
            <person name="Priest H.D."/>
            <person name="Zheng C."/>
            <person name="Woodhouse M."/>
            <person name="Edger P.P."/>
            <person name="Guyot R."/>
            <person name="Guo H.B."/>
            <person name="Guo H."/>
            <person name="Zheng G."/>
            <person name="Singh R."/>
            <person name="Sharma A."/>
            <person name="Min X."/>
            <person name="Zheng Y."/>
            <person name="Lee H."/>
            <person name="Gurtowski J."/>
            <person name="Sedlazeck F.J."/>
            <person name="Harkess A."/>
            <person name="McKain M.R."/>
            <person name="Liao Z."/>
            <person name="Fang J."/>
            <person name="Liu J."/>
            <person name="Zhang X."/>
            <person name="Zhang Q."/>
            <person name="Hu W."/>
            <person name="Qin Y."/>
            <person name="Wang K."/>
            <person name="Chen L.Y."/>
            <person name="Shirley N."/>
            <person name="Lin Y.R."/>
            <person name="Liu L.Y."/>
            <person name="Hernandez A.G."/>
            <person name="Wright C.L."/>
            <person name="Bulone V."/>
            <person name="Tuskan G.A."/>
            <person name="Heath K."/>
            <person name="Zee F."/>
            <person name="Moore P.H."/>
            <person name="Sunkar R."/>
            <person name="Leebens-Mack J.H."/>
            <person name="Mockler T."/>
            <person name="Bennetzen J.L."/>
            <person name="Freeling M."/>
            <person name="Sankoff D."/>
            <person name="Paterson A.H."/>
            <person name="Zhu X."/>
            <person name="Yang X."/>
            <person name="Smith J.A."/>
            <person name="Cushman J.C."/>
            <person name="Paull R.E."/>
            <person name="Yu Q."/>
        </authorList>
    </citation>
    <scope>NUCLEOTIDE SEQUENCE [LARGE SCALE GENOMIC DNA]</scope>
    <source>
        <strain evidence="2">cv. F153</strain>
    </source>
</reference>
<dbReference type="InterPro" id="IPR036865">
    <property type="entry name" value="CRAL-TRIO_dom_sf"/>
</dbReference>
<accession>A0A6P5EK17</accession>
<evidence type="ECO:0000259" key="1">
    <source>
        <dbReference type="SMART" id="SM00516"/>
    </source>
</evidence>
<dbReference type="PANTHER" id="PTHR48411">
    <property type="entry name" value="OS01G0948300 PROTEIN"/>
    <property type="match status" value="1"/>
</dbReference>
<evidence type="ECO:0000313" key="2">
    <source>
        <dbReference type="Proteomes" id="UP000515123"/>
    </source>
</evidence>
<sequence>MSDSSGGGGGGVGRGNVVPVSQLTDQELLLEKLEVFRIQGRDKKGRTILRIVGKFFPGRELGGARGEEALKGYLEKRVFPRLGERPFVVVYVHTRVQRWDNFPGVAALRSVYEAVPAAVRAALQAVYFLHPGLQARLFFATFGRFLFSAGLYGKLKYVSRLEFLWEHMRKREVEIPEFVHDHDEELERRPLMDYGLESDHHRIYDAPVMDSAASMYSLRCIS</sequence>
<reference evidence="3" key="2">
    <citation type="submission" date="2025-08" db="UniProtKB">
        <authorList>
            <consortium name="RefSeq"/>
        </authorList>
    </citation>
    <scope>IDENTIFICATION</scope>
    <source>
        <tissue evidence="3">Leaf</tissue>
    </source>
</reference>